<dbReference type="Proteomes" id="UP000595703">
    <property type="component" value="Plasmid pRVR1"/>
</dbReference>
<keyword evidence="2" id="KW-1133">Transmembrane helix</keyword>
<gene>
    <name evidence="3" type="ORF">RVR_P149</name>
</gene>
<name>A0A7R6QBM0_9ACTN</name>
<dbReference type="RefSeq" id="WP_202239798.1">
    <property type="nucleotide sequence ID" value="NZ_AP018366.1"/>
</dbReference>
<keyword evidence="4" id="KW-1185">Reference proteome</keyword>
<dbReference type="EMBL" id="AP018366">
    <property type="protein sequence ID" value="BBG20672.1"/>
    <property type="molecule type" value="Genomic_DNA"/>
</dbReference>
<organism evidence="3 4">
    <name type="scientific">Actinacidiphila reveromycinica</name>
    <dbReference type="NCBI Taxonomy" id="659352"/>
    <lineage>
        <taxon>Bacteria</taxon>
        <taxon>Bacillati</taxon>
        <taxon>Actinomycetota</taxon>
        <taxon>Actinomycetes</taxon>
        <taxon>Kitasatosporales</taxon>
        <taxon>Streptomycetaceae</taxon>
        <taxon>Actinacidiphila</taxon>
    </lineage>
</organism>
<evidence type="ECO:0000256" key="2">
    <source>
        <dbReference type="SAM" id="Phobius"/>
    </source>
</evidence>
<feature type="region of interest" description="Disordered" evidence="1">
    <location>
        <begin position="70"/>
        <end position="107"/>
    </location>
</feature>
<reference evidence="3 4" key="1">
    <citation type="journal article" date="2020" name="Sci. Rep.">
        <title>beta-carboline chemical signals induce reveromycin production through a LuxR family regulator in Streptomyces sp. SN-593.</title>
        <authorList>
            <person name="Panthee S."/>
            <person name="Kito N."/>
            <person name="Hayashi T."/>
            <person name="Shimizu T."/>
            <person name="Ishikawa J."/>
            <person name="Hamamoto H."/>
            <person name="Osada H."/>
            <person name="Takahashi S."/>
        </authorList>
    </citation>
    <scope>NUCLEOTIDE SEQUENCE [LARGE SCALE GENOMIC DNA]</scope>
    <source>
        <strain evidence="3 4">SN-593</strain>
        <plasmid evidence="3 4">pRVR1</plasmid>
    </source>
</reference>
<dbReference type="KEGG" id="arev:RVR_P149"/>
<evidence type="ECO:0000313" key="4">
    <source>
        <dbReference type="Proteomes" id="UP000595703"/>
    </source>
</evidence>
<accession>A0A7R6QBM0</accession>
<evidence type="ECO:0000313" key="3">
    <source>
        <dbReference type="EMBL" id="BBG20672.1"/>
    </source>
</evidence>
<keyword evidence="2" id="KW-0812">Transmembrane</keyword>
<keyword evidence="3" id="KW-0614">Plasmid</keyword>
<dbReference type="AlphaFoldDB" id="A0A7R6QBM0"/>
<sequence length="107" mass="11436">MTTVLAVVAAAVVLAAGYWSGRIRPGQRLDQWADRQVGGPHGPAWWAAQIIMAVEIAYLSAAHPRRTRANVRASRQAEPRVPAPALDPDWAARRTAGTGTTSGKDVL</sequence>
<evidence type="ECO:0000256" key="1">
    <source>
        <dbReference type="SAM" id="MobiDB-lite"/>
    </source>
</evidence>
<proteinExistence type="predicted"/>
<geneLocation type="plasmid" evidence="3 4">
    <name>pRVR1</name>
</geneLocation>
<feature type="transmembrane region" description="Helical" evidence="2">
    <location>
        <begin position="44"/>
        <end position="62"/>
    </location>
</feature>
<protein>
    <submittedName>
        <fullName evidence="3">Uncharacterized protein</fullName>
    </submittedName>
</protein>
<keyword evidence="2" id="KW-0472">Membrane</keyword>